<feature type="compositionally biased region" description="Pro residues" evidence="6">
    <location>
        <begin position="451"/>
        <end position="462"/>
    </location>
</feature>
<feature type="region of interest" description="Disordered" evidence="6">
    <location>
        <begin position="1003"/>
        <end position="1045"/>
    </location>
</feature>
<dbReference type="GO" id="GO:0005634">
    <property type="term" value="C:nucleus"/>
    <property type="evidence" value="ECO:0007669"/>
    <property type="project" value="UniProtKB-SubCell"/>
</dbReference>
<reference evidence="8 9" key="1">
    <citation type="submission" date="2018-11" db="EMBL/GenBank/DDBJ databases">
        <title>Genome sequence of Saitozyma podzolica DSM 27192.</title>
        <authorList>
            <person name="Aliyu H."/>
            <person name="Gorte O."/>
            <person name="Ochsenreither K."/>
        </authorList>
    </citation>
    <scope>NUCLEOTIDE SEQUENCE [LARGE SCALE GENOMIC DNA]</scope>
    <source>
        <strain evidence="8 9">DSM 27192</strain>
    </source>
</reference>
<dbReference type="EMBL" id="RSCD01000006">
    <property type="protein sequence ID" value="RSH92359.1"/>
    <property type="molecule type" value="Genomic_DNA"/>
</dbReference>
<comment type="subcellular location">
    <subcellularLocation>
        <location evidence="1">Nucleus</location>
    </subcellularLocation>
</comment>
<dbReference type="InterPro" id="IPR050815">
    <property type="entry name" value="TF_fung"/>
</dbReference>
<dbReference type="Pfam" id="PF04082">
    <property type="entry name" value="Fungal_trans"/>
    <property type="match status" value="1"/>
</dbReference>
<feature type="region of interest" description="Disordered" evidence="6">
    <location>
        <begin position="241"/>
        <end position="267"/>
    </location>
</feature>
<keyword evidence="5" id="KW-0539">Nucleus</keyword>
<evidence type="ECO:0000256" key="3">
    <source>
        <dbReference type="ARBA" id="ARBA00023015"/>
    </source>
</evidence>
<proteinExistence type="predicted"/>
<accession>A0A427YMT5</accession>
<keyword evidence="2" id="KW-0479">Metal-binding</keyword>
<evidence type="ECO:0000313" key="8">
    <source>
        <dbReference type="EMBL" id="RSH92359.1"/>
    </source>
</evidence>
<dbReference type="SMART" id="SM00066">
    <property type="entry name" value="GAL4"/>
    <property type="match status" value="1"/>
</dbReference>
<dbReference type="GO" id="GO:0003677">
    <property type="term" value="F:DNA binding"/>
    <property type="evidence" value="ECO:0007669"/>
    <property type="project" value="InterPro"/>
</dbReference>
<dbReference type="GO" id="GO:0006351">
    <property type="term" value="P:DNA-templated transcription"/>
    <property type="evidence" value="ECO:0007669"/>
    <property type="project" value="InterPro"/>
</dbReference>
<dbReference type="InterPro" id="IPR007219">
    <property type="entry name" value="XnlR_reg_dom"/>
</dbReference>
<evidence type="ECO:0000256" key="4">
    <source>
        <dbReference type="ARBA" id="ARBA00023163"/>
    </source>
</evidence>
<feature type="compositionally biased region" description="Gly residues" evidence="6">
    <location>
        <begin position="124"/>
        <end position="136"/>
    </location>
</feature>
<sequence length="1081" mass="116138">MQGHFDWQIGLNDLNPNPNPNPDGSASDPNPNPNPNPNAIAKANVNPGSTRSSTSSALSQDVGLLFSAGPSGSAAGYLSHGGGEGGEGHHGWAQEFRMPAAAGPSSYGGYLGTMSTAPHMPGPGEVGAGSREGAGGHLRQQQQHLGLEDMGEYDLDDDTLDAAELSFQSVTVEDESKAGGHNGSPKQGSLSAIANPGASSLRRGMACGFCRRRKLRCSGERPICTNCIKYKKQCEYGHHSLKPRPKASDRRIEFSPPQPQSHTTPAFSTIPLAHPSSDPAFGPASAPLYTEPSSFFPPPYPPLPIVGPGDVPQTAALSSDMAESYQFSVVPPPDAPFGGTFNGGLAQLHPDLAAYSTFGPAPYQTSIPSGTIPQIGPGTGMATFTQFRDAGIGAEGPQSRTQSNSSTPPYTAFDRNQPGLNTQLPQTSLPRRPPVMASLPKTGISPRSARPTPPDPSAPAPPSSLTDPRSPSPYVTVPPMPAAMYTSIRETSHMQPIDGLTERLGELLFSPHEDSIEATVGSVKKRRSMGFKSGSASKSAPGMALYRPVMETDGLTESARELLLECFLAHSRLFFEMSVPRFRYRLTFNDRRRPSLALLNAMYLWATRLSNSPQQSNMEGNFWAAATRALDMQTSNADRLIDAIRAAMLLSAYAYTSGRFHEGWLLAGVAVRLVVSTGIHQISSCIFQPEPPSHPLLRRKVFLLPPPEDALELAERIHTFWAVYSIERSAAFATGFPAALVDADITTPFARPLADIASCNVTAQDDRTVRDLYRVSYISLEEDSLYIRWVKSVTILERASKLAFLDPEESSEYAKAHSAYSVALATHPSAPPPAPWLDQPKYRCPKDYRETKLALDQFVESMGVDGVFPVDRKRNAEIDGGEEPFISSHTILMHHQLAAIHMLLHDINALECENRAALQGARKSVALFRSMPPVPFHDVDSFAVIVWGIIAKVLIKEMHRLRMAGDHTGASVVESEVDTVISEMSRIGVTMHLSRTQAKAMEELKRSGGGSSSPAQAHLHQTHPTTGNTVAVSARSTSSGSSPAMGTVMEMTTATTMTTAAAAGQGRYRGRGRDPGLFPGR</sequence>
<keyword evidence="9" id="KW-1185">Reference proteome</keyword>
<evidence type="ECO:0000256" key="6">
    <source>
        <dbReference type="SAM" id="MobiDB-lite"/>
    </source>
</evidence>
<dbReference type="SMART" id="SM00906">
    <property type="entry name" value="Fungal_trans"/>
    <property type="match status" value="1"/>
</dbReference>
<evidence type="ECO:0000256" key="2">
    <source>
        <dbReference type="ARBA" id="ARBA00022723"/>
    </source>
</evidence>
<dbReference type="PANTHER" id="PTHR47338">
    <property type="entry name" value="ZN(II)2CYS6 TRANSCRIPTION FACTOR (EUROFUNG)-RELATED"/>
    <property type="match status" value="1"/>
</dbReference>
<dbReference type="GO" id="GO:0000981">
    <property type="term" value="F:DNA-binding transcription factor activity, RNA polymerase II-specific"/>
    <property type="evidence" value="ECO:0007669"/>
    <property type="project" value="InterPro"/>
</dbReference>
<feature type="compositionally biased region" description="Polar residues" evidence="6">
    <location>
        <begin position="398"/>
        <end position="409"/>
    </location>
</feature>
<dbReference type="PANTHER" id="PTHR47338:SF29">
    <property type="entry name" value="ZN(2)-C6 FUNGAL-TYPE DOMAIN-CONTAINING PROTEIN"/>
    <property type="match status" value="1"/>
</dbReference>
<keyword evidence="3" id="KW-0805">Transcription regulation</keyword>
<name>A0A427YMT5_9TREE</name>
<evidence type="ECO:0000259" key="7">
    <source>
        <dbReference type="PROSITE" id="PS50048"/>
    </source>
</evidence>
<dbReference type="Proteomes" id="UP000279259">
    <property type="component" value="Unassembled WGS sequence"/>
</dbReference>
<dbReference type="STRING" id="1890683.A0A427YMT5"/>
<dbReference type="InterPro" id="IPR001138">
    <property type="entry name" value="Zn2Cys6_DnaBD"/>
</dbReference>
<feature type="region of interest" description="Disordered" evidence="6">
    <location>
        <begin position="1059"/>
        <end position="1081"/>
    </location>
</feature>
<feature type="compositionally biased region" description="Low complexity" evidence="6">
    <location>
        <begin position="1029"/>
        <end position="1045"/>
    </location>
</feature>
<feature type="domain" description="Zn(2)-C6 fungal-type" evidence="7">
    <location>
        <begin position="206"/>
        <end position="236"/>
    </location>
</feature>
<dbReference type="OrthoDB" id="2309723at2759"/>
<dbReference type="InterPro" id="IPR036864">
    <property type="entry name" value="Zn2-C6_fun-type_DNA-bd_sf"/>
</dbReference>
<dbReference type="GO" id="GO:0008270">
    <property type="term" value="F:zinc ion binding"/>
    <property type="evidence" value="ECO:0007669"/>
    <property type="project" value="InterPro"/>
</dbReference>
<evidence type="ECO:0000256" key="1">
    <source>
        <dbReference type="ARBA" id="ARBA00004123"/>
    </source>
</evidence>
<feature type="compositionally biased region" description="Low complexity" evidence="6">
    <location>
        <begin position="10"/>
        <end position="29"/>
    </location>
</feature>
<feature type="region of interest" description="Disordered" evidence="6">
    <location>
        <begin position="1"/>
        <end position="56"/>
    </location>
</feature>
<dbReference type="CDD" id="cd00067">
    <property type="entry name" value="GAL4"/>
    <property type="match status" value="1"/>
</dbReference>
<dbReference type="AlphaFoldDB" id="A0A427YMT5"/>
<protein>
    <recommendedName>
        <fullName evidence="7">Zn(2)-C6 fungal-type domain-containing protein</fullName>
    </recommendedName>
</protein>
<feature type="region of interest" description="Disordered" evidence="6">
    <location>
        <begin position="392"/>
        <end position="472"/>
    </location>
</feature>
<organism evidence="8 9">
    <name type="scientific">Saitozyma podzolica</name>
    <dbReference type="NCBI Taxonomy" id="1890683"/>
    <lineage>
        <taxon>Eukaryota</taxon>
        <taxon>Fungi</taxon>
        <taxon>Dikarya</taxon>
        <taxon>Basidiomycota</taxon>
        <taxon>Agaricomycotina</taxon>
        <taxon>Tremellomycetes</taxon>
        <taxon>Tremellales</taxon>
        <taxon>Trimorphomycetaceae</taxon>
        <taxon>Saitozyma</taxon>
    </lineage>
</organism>
<dbReference type="SUPFAM" id="SSF57701">
    <property type="entry name" value="Zn2/Cys6 DNA-binding domain"/>
    <property type="match status" value="1"/>
</dbReference>
<dbReference type="CDD" id="cd12148">
    <property type="entry name" value="fungal_TF_MHR"/>
    <property type="match status" value="1"/>
</dbReference>
<comment type="caution">
    <text evidence="8">The sequence shown here is derived from an EMBL/GenBank/DDBJ whole genome shotgun (WGS) entry which is preliminary data.</text>
</comment>
<gene>
    <name evidence="8" type="ORF">EHS25_008774</name>
</gene>
<feature type="compositionally biased region" description="Polar residues" evidence="6">
    <location>
        <begin position="418"/>
        <end position="429"/>
    </location>
</feature>
<evidence type="ECO:0000256" key="5">
    <source>
        <dbReference type="ARBA" id="ARBA00023242"/>
    </source>
</evidence>
<dbReference type="Pfam" id="PF00172">
    <property type="entry name" value="Zn_clus"/>
    <property type="match status" value="1"/>
</dbReference>
<dbReference type="Gene3D" id="4.10.240.10">
    <property type="entry name" value="Zn(2)-C6 fungal-type DNA-binding domain"/>
    <property type="match status" value="1"/>
</dbReference>
<keyword evidence="4" id="KW-0804">Transcription</keyword>
<feature type="region of interest" description="Disordered" evidence="6">
    <location>
        <begin position="112"/>
        <end position="143"/>
    </location>
</feature>
<evidence type="ECO:0000313" key="9">
    <source>
        <dbReference type="Proteomes" id="UP000279259"/>
    </source>
</evidence>
<dbReference type="PROSITE" id="PS00463">
    <property type="entry name" value="ZN2_CY6_FUNGAL_1"/>
    <property type="match status" value="1"/>
</dbReference>
<dbReference type="PROSITE" id="PS50048">
    <property type="entry name" value="ZN2_CY6_FUNGAL_2"/>
    <property type="match status" value="1"/>
</dbReference>
<feature type="region of interest" description="Disordered" evidence="6">
    <location>
        <begin position="173"/>
        <end position="197"/>
    </location>
</feature>